<proteinExistence type="predicted"/>
<reference evidence="3 4" key="1">
    <citation type="submission" date="2016-11" db="EMBL/GenBank/DDBJ databases">
        <authorList>
            <person name="Jaros S."/>
            <person name="Januszkiewicz K."/>
            <person name="Wedrychowicz H."/>
        </authorList>
    </citation>
    <scope>NUCLEOTIDE SEQUENCE [LARGE SCALE GENOMIC DNA]</scope>
    <source>
        <strain evidence="3 4">DSM 18119</strain>
    </source>
</reference>
<dbReference type="Proteomes" id="UP000184048">
    <property type="component" value="Unassembled WGS sequence"/>
</dbReference>
<dbReference type="InterPro" id="IPR051200">
    <property type="entry name" value="Host-pathogen_enzymatic-act"/>
</dbReference>
<dbReference type="STRING" id="1121884.SAMN02745131_03229"/>
<evidence type="ECO:0000313" key="3">
    <source>
        <dbReference type="EMBL" id="SHF66475.1"/>
    </source>
</evidence>
<evidence type="ECO:0000256" key="1">
    <source>
        <dbReference type="ARBA" id="ARBA00022801"/>
    </source>
</evidence>
<dbReference type="OrthoDB" id="145213at2"/>
<keyword evidence="4" id="KW-1185">Reference proteome</keyword>
<dbReference type="GO" id="GO:0016788">
    <property type="term" value="F:hydrolase activity, acting on ester bonds"/>
    <property type="evidence" value="ECO:0007669"/>
    <property type="project" value="InterPro"/>
</dbReference>
<dbReference type="InterPro" id="IPR011964">
    <property type="entry name" value="YVTN_b-propeller_repeat"/>
</dbReference>
<dbReference type="Gene3D" id="3.40.720.10">
    <property type="entry name" value="Alkaline Phosphatase, subunit A"/>
    <property type="match status" value="1"/>
</dbReference>
<feature type="chain" id="PRO_5013245775" evidence="2">
    <location>
        <begin position="19"/>
        <end position="808"/>
    </location>
</feature>
<keyword evidence="1" id="KW-0378">Hydrolase</keyword>
<dbReference type="RefSeq" id="WP_072836373.1">
    <property type="nucleotide sequence ID" value="NZ_FQUU01000015.1"/>
</dbReference>
<gene>
    <name evidence="3" type="ORF">SAMN02745131_03229</name>
</gene>
<dbReference type="SUPFAM" id="SSF51004">
    <property type="entry name" value="C-terminal (heme d1) domain of cytochrome cd1-nitrite reductase"/>
    <property type="match status" value="1"/>
</dbReference>
<feature type="signal peptide" evidence="2">
    <location>
        <begin position="1"/>
        <end position="18"/>
    </location>
</feature>
<evidence type="ECO:0000256" key="2">
    <source>
        <dbReference type="SAM" id="SignalP"/>
    </source>
</evidence>
<dbReference type="InterPro" id="IPR007312">
    <property type="entry name" value="Phosphoesterase"/>
</dbReference>
<dbReference type="InterPro" id="IPR011048">
    <property type="entry name" value="Haem_d1_sf"/>
</dbReference>
<dbReference type="AlphaFoldDB" id="A0A1M5DHT8"/>
<dbReference type="PANTHER" id="PTHR47197:SF3">
    <property type="entry name" value="DIHYDRO-HEME D1 DEHYDROGENASE"/>
    <property type="match status" value="1"/>
</dbReference>
<evidence type="ECO:0000313" key="4">
    <source>
        <dbReference type="Proteomes" id="UP000184048"/>
    </source>
</evidence>
<name>A0A1M5DHT8_9BACT</name>
<dbReference type="InterPro" id="IPR019405">
    <property type="entry name" value="Lactonase_7-beta_prop"/>
</dbReference>
<protein>
    <submittedName>
        <fullName evidence="3">40-residue YVTN family beta-propeller repeat-containing protein</fullName>
    </submittedName>
</protein>
<sequence>MKNFSIIIALFLYFNCFAQTSDSLNKIRLRLPNGWSITPVGKRLPLGDLPLNMVVSPDKRLVAVTNNGQSVQTLQLFDARKEKQLDWVEVGKAWYGLAFSGDNKYLYASGGNDNCILRYHIVNNKLELKDSIQLGKRWPNKLSPAGIAIDDAKQQLYVITKENNSLYVVDLKTRKVQNVFPLGGEGYCCLLSSTRQQLFISCWGCDKVLVFDTEKGKFTASIPVGDNPNEMVLSADGHYLFVCNANDNSVSVIDTKLDKVIETLNAALYPGAPSGSTTNAVALSQKGKTLYVANADNNCIAVFDVSTPGRSMSKGYIPSGWYPTSIKMVGDKIWIANGKGFSSMANPHGPNPVSSKEKVWRHEGDTAQQKGVQYIAGLFKGGLTILPAPSAWQLGEYTKAVYGNTPYNNKKETMAEGDVHNPVPTSLHQGSPIKYVFYVIKENRTYDQVLGDMPGGNGDTSLVLFGQHITPNLHALASKFVLLDNFYVDAEVSADGHNWSMGAYATDYLEKTWPTSYGKRGGNYDAEGNRAIANNKAGFIWDHCKKYGISYRTYGEFADDYNPNIKSLTGHYCPYYTGFNTSVMDTTRFYQWKRDFDSLMAIHAVPQFNTVRFGNDHTSGLKLGAKSPFAMVADNDLAVGMFIDYLSKSSIWKETAVFILEDDAQNGADHVDAHRSTAYIAGGFVKRNFIDHTPYTTTSVLRTIELILGMPPMTQYDAAATPMWRSFNTTADTSGFTMIPATIDLLQKNLVRNKWQQRSETFNVTKEDAIPDLEFNEVLWHAVKGDAVPFPGPRHAAFVQPLQSEEDD</sequence>
<accession>A0A1M5DHT8</accession>
<organism evidence="3 4">
    <name type="scientific">Flavisolibacter ginsengisoli DSM 18119</name>
    <dbReference type="NCBI Taxonomy" id="1121884"/>
    <lineage>
        <taxon>Bacteria</taxon>
        <taxon>Pseudomonadati</taxon>
        <taxon>Bacteroidota</taxon>
        <taxon>Chitinophagia</taxon>
        <taxon>Chitinophagales</taxon>
        <taxon>Chitinophagaceae</taxon>
        <taxon>Flavisolibacter</taxon>
    </lineage>
</organism>
<dbReference type="InterPro" id="IPR017850">
    <property type="entry name" value="Alkaline_phosphatase_core_sf"/>
</dbReference>
<dbReference type="EMBL" id="FQUU01000015">
    <property type="protein sequence ID" value="SHF66475.1"/>
    <property type="molecule type" value="Genomic_DNA"/>
</dbReference>
<dbReference type="PANTHER" id="PTHR47197">
    <property type="entry name" value="PROTEIN NIRF"/>
    <property type="match status" value="1"/>
</dbReference>
<dbReference type="Pfam" id="PF10282">
    <property type="entry name" value="Lactonase"/>
    <property type="match status" value="1"/>
</dbReference>
<dbReference type="SUPFAM" id="SSF53649">
    <property type="entry name" value="Alkaline phosphatase-like"/>
    <property type="match status" value="1"/>
</dbReference>
<dbReference type="Gene3D" id="2.130.10.10">
    <property type="entry name" value="YVTN repeat-like/Quinoprotein amine dehydrogenase"/>
    <property type="match status" value="2"/>
</dbReference>
<keyword evidence="2" id="KW-0732">Signal</keyword>
<dbReference type="Pfam" id="PF04185">
    <property type="entry name" value="Phosphoesterase"/>
    <property type="match status" value="1"/>
</dbReference>
<dbReference type="InterPro" id="IPR015943">
    <property type="entry name" value="WD40/YVTN_repeat-like_dom_sf"/>
</dbReference>
<dbReference type="NCBIfam" id="TIGR02276">
    <property type="entry name" value="beta_rpt_yvtn"/>
    <property type="match status" value="1"/>
</dbReference>